<keyword evidence="2" id="KW-1185">Reference proteome</keyword>
<organism evidence="1 2">
    <name type="scientific">Obba rivulosa</name>
    <dbReference type="NCBI Taxonomy" id="1052685"/>
    <lineage>
        <taxon>Eukaryota</taxon>
        <taxon>Fungi</taxon>
        <taxon>Dikarya</taxon>
        <taxon>Basidiomycota</taxon>
        <taxon>Agaricomycotina</taxon>
        <taxon>Agaricomycetes</taxon>
        <taxon>Polyporales</taxon>
        <taxon>Gelatoporiaceae</taxon>
        <taxon>Obba</taxon>
    </lineage>
</organism>
<evidence type="ECO:0000313" key="2">
    <source>
        <dbReference type="Proteomes" id="UP000250043"/>
    </source>
</evidence>
<dbReference type="Proteomes" id="UP000250043">
    <property type="component" value="Unassembled WGS sequence"/>
</dbReference>
<gene>
    <name evidence="1" type="ORF">OBBRIDRAFT_71134</name>
</gene>
<dbReference type="OrthoDB" id="39175at2759"/>
<proteinExistence type="predicted"/>
<protein>
    <submittedName>
        <fullName evidence="1">Uncharacterized protein</fullName>
    </submittedName>
</protein>
<dbReference type="AlphaFoldDB" id="A0A8E2AV51"/>
<name>A0A8E2AV51_9APHY</name>
<accession>A0A8E2AV51</accession>
<sequence>MSYYSLPLTATDDSDPEHLHTPVDTPYYYPPPEPDHACTWQSSGVMPYGATPKIVTGSGSYISDLPYNGHHLAAAAIPSDDQLNSYAGTGVRRSGFDDSMRSNMQQGLGHHRGYPYKLNPEAAQGYSHDDYYADSGYGDSRSEDLLAHDTAARLEGNSHLISSRHGLTQASPASDYGHGHGTRHPGFALTSANFEAHAAVPGPAYVGAHAQYETASHHYNEELQYPNIDPHATSLVSSRTPYALDDPHTPDLVLEEPGHSFEVTQQPHSLSTLPQGHGYHPALARLLRVCGTTLIGS</sequence>
<reference evidence="1 2" key="1">
    <citation type="submission" date="2016-07" db="EMBL/GenBank/DDBJ databases">
        <title>Draft genome of the white-rot fungus Obba rivulosa 3A-2.</title>
        <authorList>
            <consortium name="DOE Joint Genome Institute"/>
            <person name="Miettinen O."/>
            <person name="Riley R."/>
            <person name="Acob R."/>
            <person name="Barry K."/>
            <person name="Cullen D."/>
            <person name="De Vries R."/>
            <person name="Hainaut M."/>
            <person name="Hatakka A."/>
            <person name="Henrissat B."/>
            <person name="Hilden K."/>
            <person name="Kuo R."/>
            <person name="Labutti K."/>
            <person name="Lipzen A."/>
            <person name="Makela M.R."/>
            <person name="Sandor L."/>
            <person name="Spatafora J.W."/>
            <person name="Grigoriev I.V."/>
            <person name="Hibbett D.S."/>
        </authorList>
    </citation>
    <scope>NUCLEOTIDE SEQUENCE [LARGE SCALE GENOMIC DNA]</scope>
    <source>
        <strain evidence="1 2">3A-2</strain>
    </source>
</reference>
<dbReference type="EMBL" id="KV722447">
    <property type="protein sequence ID" value="OCH88649.1"/>
    <property type="molecule type" value="Genomic_DNA"/>
</dbReference>
<evidence type="ECO:0000313" key="1">
    <source>
        <dbReference type="EMBL" id="OCH88649.1"/>
    </source>
</evidence>